<evidence type="ECO:0000256" key="2">
    <source>
        <dbReference type="ARBA" id="ARBA00001946"/>
    </source>
</evidence>
<dbReference type="InterPro" id="IPR037512">
    <property type="entry name" value="PGPase_prok"/>
</dbReference>
<comment type="similarity">
    <text evidence="4">Belongs to the HAD-like hydrolase superfamily. CbbY/CbbZ/Gph/YieH family.</text>
</comment>
<dbReference type="InterPro" id="IPR023214">
    <property type="entry name" value="HAD_sf"/>
</dbReference>
<dbReference type="SFLD" id="SFLDG01129">
    <property type="entry name" value="C1.5:_HAD__Beta-PGM__Phosphata"/>
    <property type="match status" value="1"/>
</dbReference>
<evidence type="ECO:0000256" key="5">
    <source>
        <dbReference type="ARBA" id="ARBA00013078"/>
    </source>
</evidence>
<dbReference type="InterPro" id="IPR023198">
    <property type="entry name" value="PGP-like_dom2"/>
</dbReference>
<dbReference type="Gene3D" id="3.40.50.1000">
    <property type="entry name" value="HAD superfamily/HAD-like"/>
    <property type="match status" value="1"/>
</dbReference>
<dbReference type="AlphaFoldDB" id="A0A2G1VDC9"/>
<dbReference type="NCBIfam" id="TIGR01509">
    <property type="entry name" value="HAD-SF-IA-v3"/>
    <property type="match status" value="1"/>
</dbReference>
<keyword evidence="8" id="KW-0460">Magnesium</keyword>
<evidence type="ECO:0000256" key="4">
    <source>
        <dbReference type="ARBA" id="ARBA00006171"/>
    </source>
</evidence>
<proteinExistence type="inferred from homology"/>
<evidence type="ECO:0000256" key="1">
    <source>
        <dbReference type="ARBA" id="ARBA00000830"/>
    </source>
</evidence>
<dbReference type="GO" id="GO:0008967">
    <property type="term" value="F:phosphoglycolate phosphatase activity"/>
    <property type="evidence" value="ECO:0007669"/>
    <property type="project" value="UniProtKB-EC"/>
</dbReference>
<evidence type="ECO:0000256" key="9">
    <source>
        <dbReference type="ARBA" id="ARBA00023277"/>
    </source>
</evidence>
<evidence type="ECO:0000313" key="10">
    <source>
        <dbReference type="EMBL" id="PHQ24787.1"/>
    </source>
</evidence>
<sequence length="232" mass="25450">MPGIFVKPEISPKTLPETSAVLFDLDGTLIDTAPDFIRCLNQLRELHGLPALPPEHIRRSVSNGARAMIRVGFGLEPDHPDYLEKHTAFLDLYETGVAVETTLFEGVDELLKTLEARGIPWGIVTNKPARFAVPLIQALGLADRCAALVCPDHVAQRKPHPEALILACQQMGTEPGTGIYVGDHERDIEAGRNAGMKTIAVRYGYIEQPETIDLWQADLIADTVTDLAKLLQ</sequence>
<dbReference type="PANTHER" id="PTHR43434">
    <property type="entry name" value="PHOSPHOGLYCOLATE PHOSPHATASE"/>
    <property type="match status" value="1"/>
</dbReference>
<keyword evidence="7" id="KW-0378">Hydrolase</keyword>
<organism evidence="10 11">
    <name type="scientific">Marinobacter guineae</name>
    <dbReference type="NCBI Taxonomy" id="432303"/>
    <lineage>
        <taxon>Bacteria</taxon>
        <taxon>Pseudomonadati</taxon>
        <taxon>Pseudomonadota</taxon>
        <taxon>Gammaproteobacteria</taxon>
        <taxon>Pseudomonadales</taxon>
        <taxon>Marinobacteraceae</taxon>
        <taxon>Marinobacter</taxon>
    </lineage>
</organism>
<dbReference type="GO" id="GO:0046872">
    <property type="term" value="F:metal ion binding"/>
    <property type="evidence" value="ECO:0007669"/>
    <property type="project" value="UniProtKB-KW"/>
</dbReference>
<dbReference type="InterPro" id="IPR041492">
    <property type="entry name" value="HAD_2"/>
</dbReference>
<dbReference type="Gene3D" id="1.10.150.240">
    <property type="entry name" value="Putative phosphatase, domain 2"/>
    <property type="match status" value="1"/>
</dbReference>
<evidence type="ECO:0000256" key="3">
    <source>
        <dbReference type="ARBA" id="ARBA00004818"/>
    </source>
</evidence>
<dbReference type="Proteomes" id="UP000229044">
    <property type="component" value="Unassembled WGS sequence"/>
</dbReference>
<keyword evidence="9" id="KW-0119">Carbohydrate metabolism</keyword>
<dbReference type="Pfam" id="PF13419">
    <property type="entry name" value="HAD_2"/>
    <property type="match status" value="1"/>
</dbReference>
<dbReference type="FunFam" id="3.40.50.1000:FF:000022">
    <property type="entry name" value="Phosphoglycolate phosphatase"/>
    <property type="match status" value="1"/>
</dbReference>
<evidence type="ECO:0000256" key="8">
    <source>
        <dbReference type="ARBA" id="ARBA00022842"/>
    </source>
</evidence>
<name>A0A2G1VDC9_9GAMM</name>
<dbReference type="SUPFAM" id="SSF56784">
    <property type="entry name" value="HAD-like"/>
    <property type="match status" value="1"/>
</dbReference>
<dbReference type="SFLD" id="SFLDG01135">
    <property type="entry name" value="C1.5.6:_HAD__Beta-PGM__Phospha"/>
    <property type="match status" value="1"/>
</dbReference>
<evidence type="ECO:0000313" key="11">
    <source>
        <dbReference type="Proteomes" id="UP000229044"/>
    </source>
</evidence>
<dbReference type="OrthoDB" id="9776368at2"/>
<dbReference type="NCBIfam" id="TIGR01449">
    <property type="entry name" value="PGP_bact"/>
    <property type="match status" value="1"/>
</dbReference>
<comment type="pathway">
    <text evidence="3">Organic acid metabolism; glycolate biosynthesis; glycolate from 2-phosphoglycolate: step 1/1.</text>
</comment>
<dbReference type="PANTHER" id="PTHR43434:SF23">
    <property type="entry name" value="PHOSPHOGLYCOLATE PHOSPHATASE"/>
    <property type="match status" value="1"/>
</dbReference>
<dbReference type="GO" id="GO:0005829">
    <property type="term" value="C:cytosol"/>
    <property type="evidence" value="ECO:0007669"/>
    <property type="project" value="TreeGrafter"/>
</dbReference>
<comment type="cofactor">
    <cofactor evidence="2">
        <name>Mg(2+)</name>
        <dbReference type="ChEBI" id="CHEBI:18420"/>
    </cofactor>
</comment>
<keyword evidence="6" id="KW-0479">Metal-binding</keyword>
<protein>
    <recommendedName>
        <fullName evidence="5">phosphoglycolate phosphatase</fullName>
        <ecNumber evidence="5">3.1.3.18</ecNumber>
    </recommendedName>
</protein>
<dbReference type="InterPro" id="IPR006439">
    <property type="entry name" value="HAD-SF_hydro_IA"/>
</dbReference>
<dbReference type="NCBIfam" id="TIGR01549">
    <property type="entry name" value="HAD-SF-IA-v1"/>
    <property type="match status" value="1"/>
</dbReference>
<keyword evidence="11" id="KW-1185">Reference proteome</keyword>
<comment type="caution">
    <text evidence="10">The sequence shown here is derived from an EMBL/GenBank/DDBJ whole genome shotgun (WGS) entry which is preliminary data.</text>
</comment>
<dbReference type="InterPro" id="IPR050155">
    <property type="entry name" value="HAD-like_hydrolase_sf"/>
</dbReference>
<dbReference type="EMBL" id="NTFI01000004">
    <property type="protein sequence ID" value="PHQ24787.1"/>
    <property type="molecule type" value="Genomic_DNA"/>
</dbReference>
<dbReference type="GO" id="GO:0005975">
    <property type="term" value="P:carbohydrate metabolic process"/>
    <property type="evidence" value="ECO:0007669"/>
    <property type="project" value="InterPro"/>
</dbReference>
<dbReference type="SFLD" id="SFLDS00003">
    <property type="entry name" value="Haloacid_Dehalogenase"/>
    <property type="match status" value="1"/>
</dbReference>
<evidence type="ECO:0000256" key="7">
    <source>
        <dbReference type="ARBA" id="ARBA00022801"/>
    </source>
</evidence>
<reference evidence="10 11" key="1">
    <citation type="submission" date="2017-09" db="EMBL/GenBank/DDBJ databases">
        <title>The draft genome sequences of Marinobacter guineae M3B.</title>
        <authorList>
            <person name="Cao J."/>
        </authorList>
    </citation>
    <scope>NUCLEOTIDE SEQUENCE [LARGE SCALE GENOMIC DNA]</scope>
    <source>
        <strain evidence="10 11">M3B</strain>
    </source>
</reference>
<evidence type="ECO:0000256" key="6">
    <source>
        <dbReference type="ARBA" id="ARBA00022723"/>
    </source>
</evidence>
<comment type="catalytic activity">
    <reaction evidence="1">
        <text>2-phosphoglycolate + H2O = glycolate + phosphate</text>
        <dbReference type="Rhea" id="RHEA:14369"/>
        <dbReference type="ChEBI" id="CHEBI:15377"/>
        <dbReference type="ChEBI" id="CHEBI:29805"/>
        <dbReference type="ChEBI" id="CHEBI:43474"/>
        <dbReference type="ChEBI" id="CHEBI:58033"/>
        <dbReference type="EC" id="3.1.3.18"/>
    </reaction>
</comment>
<dbReference type="RefSeq" id="WP_099619476.1">
    <property type="nucleotide sequence ID" value="NZ_KZ319341.1"/>
</dbReference>
<dbReference type="InterPro" id="IPR036412">
    <property type="entry name" value="HAD-like_sf"/>
</dbReference>
<gene>
    <name evidence="10" type="primary">gph</name>
    <name evidence="10" type="ORF">CLH62_14470</name>
</gene>
<dbReference type="GO" id="GO:0006281">
    <property type="term" value="P:DNA repair"/>
    <property type="evidence" value="ECO:0007669"/>
    <property type="project" value="TreeGrafter"/>
</dbReference>
<dbReference type="EC" id="3.1.3.18" evidence="5"/>
<accession>A0A2G1VDC9</accession>